<evidence type="ECO:0000256" key="2">
    <source>
        <dbReference type="PIRSR" id="PIRSR610708-1"/>
    </source>
</evidence>
<comment type="similarity">
    <text evidence="1">Belongs to the 5'(3')-deoxyribonucleotidase family.</text>
</comment>
<dbReference type="GO" id="GO:0008253">
    <property type="term" value="F:5'-nucleotidase activity"/>
    <property type="evidence" value="ECO:0007669"/>
    <property type="project" value="InterPro"/>
</dbReference>
<sequence length="177" mass="20016">MARIAIDMDNVMADLQQHVLAVYAKEYGEVIDPARLDNVPEGSVFPEGIMVKMLNTPGFFRGIPVMKGSQEVVKALAAQHEVFIVSAAMEFPFSLAEKLAWLNEHFPFIHWRNVVFCGSKTIVEADYMIDDHDKNLRSFKGTPLLFSAPHNLPLTDYKRLNNWEEVATFFKLSEVAA</sequence>
<evidence type="ECO:0000313" key="4">
    <source>
        <dbReference type="Proteomes" id="UP000552864"/>
    </source>
</evidence>
<accession>A0A847SJ22</accession>
<evidence type="ECO:0000256" key="1">
    <source>
        <dbReference type="ARBA" id="ARBA00009589"/>
    </source>
</evidence>
<dbReference type="PANTHER" id="PTHR16504">
    <property type="entry name" value="5'(3')-DEOXYRIBONUCLEOTIDASE"/>
    <property type="match status" value="1"/>
</dbReference>
<evidence type="ECO:0000313" key="3">
    <source>
        <dbReference type="EMBL" id="NLR78757.1"/>
    </source>
</evidence>
<reference evidence="3 4" key="1">
    <citation type="submission" date="2020-04" db="EMBL/GenBank/DDBJ databases">
        <authorList>
            <person name="Yin C."/>
        </authorList>
    </citation>
    <scope>NUCLEOTIDE SEQUENCE [LARGE SCALE GENOMIC DNA]</scope>
    <source>
        <strain evidence="3 4">Ak56</strain>
    </source>
</reference>
<feature type="active site" description="Nucleophile" evidence="2">
    <location>
        <position position="7"/>
    </location>
</feature>
<comment type="caution">
    <text evidence="3">The sequence shown here is derived from an EMBL/GenBank/DDBJ whole genome shotgun (WGS) entry which is preliminary data.</text>
</comment>
<dbReference type="SFLD" id="SFLDS00003">
    <property type="entry name" value="Haloacid_Dehalogenase"/>
    <property type="match status" value="1"/>
</dbReference>
<feature type="active site" description="Proton donor" evidence="2">
    <location>
        <position position="9"/>
    </location>
</feature>
<dbReference type="SFLD" id="SFLDG01126">
    <property type="entry name" value="C1.2:_Nucleotidase_Like"/>
    <property type="match status" value="1"/>
</dbReference>
<dbReference type="AlphaFoldDB" id="A0A847SJ22"/>
<dbReference type="Pfam" id="PF06941">
    <property type="entry name" value="NT5C"/>
    <property type="match status" value="1"/>
</dbReference>
<gene>
    <name evidence="3" type="ORF">HGH91_08980</name>
</gene>
<dbReference type="SUPFAM" id="SSF56784">
    <property type="entry name" value="HAD-like"/>
    <property type="match status" value="1"/>
</dbReference>
<dbReference type="InterPro" id="IPR010708">
    <property type="entry name" value="5'(3')-deoxyribonucleotidase"/>
</dbReference>
<dbReference type="InterPro" id="IPR036412">
    <property type="entry name" value="HAD-like_sf"/>
</dbReference>
<dbReference type="PANTHER" id="PTHR16504:SF4">
    <property type="entry name" value="5'(3')-DEOXYRIBONUCLEOTIDASE"/>
    <property type="match status" value="1"/>
</dbReference>
<dbReference type="Proteomes" id="UP000552864">
    <property type="component" value="Unassembled WGS sequence"/>
</dbReference>
<protein>
    <submittedName>
        <fullName evidence="3">5'(3')-deoxyribonucleotidase</fullName>
    </submittedName>
</protein>
<name>A0A847SJ22_9BACT</name>
<dbReference type="InterPro" id="IPR023214">
    <property type="entry name" value="HAD_sf"/>
</dbReference>
<dbReference type="SFLD" id="SFLDG01146">
    <property type="entry name" value="C1.2.2"/>
    <property type="match status" value="1"/>
</dbReference>
<dbReference type="GO" id="GO:0009223">
    <property type="term" value="P:pyrimidine deoxyribonucleotide catabolic process"/>
    <property type="evidence" value="ECO:0007669"/>
    <property type="project" value="TreeGrafter"/>
</dbReference>
<dbReference type="Gene3D" id="3.40.50.1000">
    <property type="entry name" value="HAD superfamily/HAD-like"/>
    <property type="match status" value="1"/>
</dbReference>
<proteinExistence type="inferred from homology"/>
<organism evidence="3 4">
    <name type="scientific">Chitinophaga eiseniae</name>
    <dbReference type="NCBI Taxonomy" id="634771"/>
    <lineage>
        <taxon>Bacteria</taxon>
        <taxon>Pseudomonadati</taxon>
        <taxon>Bacteroidota</taxon>
        <taxon>Chitinophagia</taxon>
        <taxon>Chitinophagales</taxon>
        <taxon>Chitinophagaceae</taxon>
        <taxon>Chitinophaga</taxon>
    </lineage>
</organism>
<dbReference type="EMBL" id="JABAHZ010000002">
    <property type="protein sequence ID" value="NLR78757.1"/>
    <property type="molecule type" value="Genomic_DNA"/>
</dbReference>
<dbReference type="RefSeq" id="WP_168738134.1">
    <property type="nucleotide sequence ID" value="NZ_JABAHZ010000002.1"/>
</dbReference>
<dbReference type="Gene3D" id="1.10.40.40">
    <property type="entry name" value="Deoxyribonucleotidase, domain 2"/>
    <property type="match status" value="1"/>
</dbReference>
<keyword evidence="4" id="KW-1185">Reference proteome</keyword>